<sequence>MKVTSERYSALSLSEVSPTELSHDSISRWLESAHCQPKDIWEKAKAHVVGGSGVIIADDTILNKSRSEKIELVRWQYSGTEHDIVRGIGMLNMLWVNEANEVCPMDVRIYEPKEDGKTKND</sequence>
<comment type="caution">
    <text evidence="1">The sequence shown here is derived from an EMBL/GenBank/DDBJ whole genome shotgun (WGS) entry which is preliminary data.</text>
</comment>
<proteinExistence type="predicted"/>
<protein>
    <recommendedName>
        <fullName evidence="3">Transposase IS701-like DDE domain-containing protein</fullName>
    </recommendedName>
</protein>
<gene>
    <name evidence="1" type="ORF">A3C26_02755</name>
</gene>
<dbReference type="EMBL" id="MFCX01000014">
    <property type="protein sequence ID" value="OGE26225.1"/>
    <property type="molecule type" value="Genomic_DNA"/>
</dbReference>
<name>A0A1F5JC50_9BACT</name>
<reference evidence="1 2" key="1">
    <citation type="journal article" date="2016" name="Nat. Commun.">
        <title>Thousands of microbial genomes shed light on interconnected biogeochemical processes in an aquifer system.</title>
        <authorList>
            <person name="Anantharaman K."/>
            <person name="Brown C.T."/>
            <person name="Hug L.A."/>
            <person name="Sharon I."/>
            <person name="Castelle C.J."/>
            <person name="Probst A.J."/>
            <person name="Thomas B.C."/>
            <person name="Singh A."/>
            <person name="Wilkins M.J."/>
            <person name="Karaoz U."/>
            <person name="Brodie E.L."/>
            <person name="Williams K.H."/>
            <person name="Hubbard S.S."/>
            <person name="Banfield J.F."/>
        </authorList>
    </citation>
    <scope>NUCLEOTIDE SEQUENCE [LARGE SCALE GENOMIC DNA]</scope>
</reference>
<feature type="non-terminal residue" evidence="1">
    <location>
        <position position="121"/>
    </location>
</feature>
<evidence type="ECO:0000313" key="1">
    <source>
        <dbReference type="EMBL" id="OGE26225.1"/>
    </source>
</evidence>
<dbReference type="Proteomes" id="UP000177042">
    <property type="component" value="Unassembled WGS sequence"/>
</dbReference>
<organism evidence="1 2">
    <name type="scientific">Candidatus Daviesbacteria bacterium RIFCSPHIGHO2_02_FULL_39_12</name>
    <dbReference type="NCBI Taxonomy" id="1797770"/>
    <lineage>
        <taxon>Bacteria</taxon>
        <taxon>Candidatus Daviesiibacteriota</taxon>
    </lineage>
</organism>
<accession>A0A1F5JC50</accession>
<dbReference type="AlphaFoldDB" id="A0A1F5JC50"/>
<evidence type="ECO:0008006" key="3">
    <source>
        <dbReference type="Google" id="ProtNLM"/>
    </source>
</evidence>
<evidence type="ECO:0000313" key="2">
    <source>
        <dbReference type="Proteomes" id="UP000177042"/>
    </source>
</evidence>